<dbReference type="EMBL" id="KQ252173">
    <property type="protein sequence ID" value="KNC70093.1"/>
    <property type="molecule type" value="Genomic_DNA"/>
</dbReference>
<name>A0A0L0F1S2_9EUKA</name>
<gene>
    <name evidence="1" type="ORF">SARC_17386</name>
</gene>
<accession>A0A0L0F1S2</accession>
<protein>
    <submittedName>
        <fullName evidence="1">Uncharacterized protein</fullName>
    </submittedName>
</protein>
<reference evidence="1 2" key="1">
    <citation type="submission" date="2011-02" db="EMBL/GenBank/DDBJ databases">
        <title>The Genome Sequence of Sphaeroforma arctica JP610.</title>
        <authorList>
            <consortium name="The Broad Institute Genome Sequencing Platform"/>
            <person name="Russ C."/>
            <person name="Cuomo C."/>
            <person name="Young S.K."/>
            <person name="Zeng Q."/>
            <person name="Gargeya S."/>
            <person name="Alvarado L."/>
            <person name="Berlin A."/>
            <person name="Chapman S.B."/>
            <person name="Chen Z."/>
            <person name="Freedman E."/>
            <person name="Gellesch M."/>
            <person name="Goldberg J."/>
            <person name="Griggs A."/>
            <person name="Gujja S."/>
            <person name="Heilman E."/>
            <person name="Heiman D."/>
            <person name="Howarth C."/>
            <person name="Mehta T."/>
            <person name="Neiman D."/>
            <person name="Pearson M."/>
            <person name="Roberts A."/>
            <person name="Saif S."/>
            <person name="Shea T."/>
            <person name="Shenoy N."/>
            <person name="Sisk P."/>
            <person name="Stolte C."/>
            <person name="Sykes S."/>
            <person name="White J."/>
            <person name="Yandava C."/>
            <person name="Burger G."/>
            <person name="Gray M.W."/>
            <person name="Holland P.W.H."/>
            <person name="King N."/>
            <person name="Lang F.B.F."/>
            <person name="Roger A.J."/>
            <person name="Ruiz-Trillo I."/>
            <person name="Haas B."/>
            <person name="Nusbaum C."/>
            <person name="Birren B."/>
        </authorList>
    </citation>
    <scope>NUCLEOTIDE SEQUENCE [LARGE SCALE GENOMIC DNA]</scope>
    <source>
        <strain evidence="1 2">JP610</strain>
    </source>
</reference>
<evidence type="ECO:0000313" key="2">
    <source>
        <dbReference type="Proteomes" id="UP000054560"/>
    </source>
</evidence>
<dbReference type="Proteomes" id="UP000054560">
    <property type="component" value="Unassembled WGS sequence"/>
</dbReference>
<dbReference type="RefSeq" id="XP_014143995.1">
    <property type="nucleotide sequence ID" value="XM_014288520.1"/>
</dbReference>
<proteinExistence type="predicted"/>
<evidence type="ECO:0000313" key="1">
    <source>
        <dbReference type="EMBL" id="KNC70093.1"/>
    </source>
</evidence>
<sequence length="53" mass="6210">MTALVSDRERMLLFVKELDHSLVLIGKLQEGMRLTLTNLAQNFMWEKTPAEYK</sequence>
<organism evidence="1 2">
    <name type="scientific">Sphaeroforma arctica JP610</name>
    <dbReference type="NCBI Taxonomy" id="667725"/>
    <lineage>
        <taxon>Eukaryota</taxon>
        <taxon>Ichthyosporea</taxon>
        <taxon>Ichthyophonida</taxon>
        <taxon>Sphaeroforma</taxon>
    </lineage>
</organism>
<feature type="non-terminal residue" evidence="1">
    <location>
        <position position="53"/>
    </location>
</feature>
<keyword evidence="2" id="KW-1185">Reference proteome</keyword>
<dbReference type="AlphaFoldDB" id="A0A0L0F1S2"/>
<dbReference type="GeneID" id="25917890"/>